<gene>
    <name evidence="1" type="ORF">SAMN05421538_1033</name>
</gene>
<proteinExistence type="predicted"/>
<dbReference type="Gene3D" id="1.10.3700.10">
    <property type="entry name" value="AGR C 984p-like"/>
    <property type="match status" value="1"/>
</dbReference>
<dbReference type="RefSeq" id="WP_176804969.1">
    <property type="nucleotide sequence ID" value="NZ_FNAH01000003.1"/>
</dbReference>
<accession>A0A1G6YJQ1</accession>
<organism evidence="1 2">
    <name type="scientific">Paracoccus isoporae</name>
    <dbReference type="NCBI Taxonomy" id="591205"/>
    <lineage>
        <taxon>Bacteria</taxon>
        <taxon>Pseudomonadati</taxon>
        <taxon>Pseudomonadota</taxon>
        <taxon>Alphaproteobacteria</taxon>
        <taxon>Rhodobacterales</taxon>
        <taxon>Paracoccaceae</taxon>
        <taxon>Paracoccus</taxon>
    </lineage>
</organism>
<name>A0A1G6YJQ1_9RHOB</name>
<dbReference type="SUPFAM" id="SSF158837">
    <property type="entry name" value="AGR C 984p-like"/>
    <property type="match status" value="1"/>
</dbReference>
<evidence type="ECO:0000313" key="2">
    <source>
        <dbReference type="Proteomes" id="UP000199344"/>
    </source>
</evidence>
<dbReference type="Proteomes" id="UP000199344">
    <property type="component" value="Unassembled WGS sequence"/>
</dbReference>
<dbReference type="InterPro" id="IPR010626">
    <property type="entry name" value="DUF1217"/>
</dbReference>
<dbReference type="Pfam" id="PF06748">
    <property type="entry name" value="DUF1217"/>
    <property type="match status" value="1"/>
</dbReference>
<dbReference type="STRING" id="591205.SAMN05421538_1033"/>
<keyword evidence="2" id="KW-1185">Reference proteome</keyword>
<dbReference type="InterPro" id="IPR023157">
    <property type="entry name" value="AGR-C-984p-like_sf"/>
</dbReference>
<evidence type="ECO:0000313" key="1">
    <source>
        <dbReference type="EMBL" id="SDD90608.1"/>
    </source>
</evidence>
<dbReference type="EMBL" id="FNAH01000003">
    <property type="protein sequence ID" value="SDD90608.1"/>
    <property type="molecule type" value="Genomic_DNA"/>
</dbReference>
<reference evidence="1 2" key="1">
    <citation type="submission" date="2016-10" db="EMBL/GenBank/DDBJ databases">
        <authorList>
            <person name="de Groot N.N."/>
        </authorList>
    </citation>
    <scope>NUCLEOTIDE SEQUENCE [LARGE SCALE GENOMIC DNA]</scope>
    <source>
        <strain evidence="1 2">DSM 22220</strain>
    </source>
</reference>
<protein>
    <recommendedName>
        <fullName evidence="3">DUF1217 domain-containing protein</fullName>
    </recommendedName>
</protein>
<evidence type="ECO:0008006" key="3">
    <source>
        <dbReference type="Google" id="ProtNLM"/>
    </source>
</evidence>
<dbReference type="AlphaFoldDB" id="A0A1G6YJQ1"/>
<sequence length="265" mass="29005">MTVAIQTGSGIPGWALLTRSIARQRALVANDGPVRMAAQHYRERIGAVRSADALMDDYRLLDVTLRAFGLGADIGNRAFIRQVLESDLADDRSLANRLSDSRYLRLAERFGFGVGGAGRTAQDGFADRVVADYVEAELETRVGAAEPSLRLALSARRTLPDLAARDSSARTKWFAVLGDPPLRELFQTAFGFGPAHGRLPIDRQLRDYADAAERMLGRPDIAQFTDPGKVETLTRHFLMRDSLRATADQGRFSVALTLLRGGAPH</sequence>